<dbReference type="VEuPathDB" id="FungiDB:B1J91_D05918g"/>
<dbReference type="InterPro" id="IPR052058">
    <property type="entry name" value="Alcohol_O-acetyltransferase"/>
</dbReference>
<evidence type="ECO:0000313" key="1">
    <source>
        <dbReference type="EMBL" id="KTB00707.1"/>
    </source>
</evidence>
<dbReference type="GO" id="GO:0008202">
    <property type="term" value="P:steroid metabolic process"/>
    <property type="evidence" value="ECO:0007669"/>
    <property type="project" value="EnsemblFungi"/>
</dbReference>
<dbReference type="VEuPathDB" id="FungiDB:CAGL0D05918g"/>
<organism evidence="1 2">
    <name type="scientific">Candida glabrata</name>
    <name type="common">Yeast</name>
    <name type="synonym">Torulopsis glabrata</name>
    <dbReference type="NCBI Taxonomy" id="5478"/>
    <lineage>
        <taxon>Eukaryota</taxon>
        <taxon>Fungi</taxon>
        <taxon>Dikarya</taxon>
        <taxon>Ascomycota</taxon>
        <taxon>Saccharomycotina</taxon>
        <taxon>Saccharomycetes</taxon>
        <taxon>Saccharomycetales</taxon>
        <taxon>Saccharomycetaceae</taxon>
        <taxon>Nakaseomyces</taxon>
    </lineage>
</organism>
<dbReference type="GO" id="GO:0004026">
    <property type="term" value="F:alcohol O-acetyltransferase activity"/>
    <property type="evidence" value="ECO:0007669"/>
    <property type="project" value="EnsemblFungi"/>
</dbReference>
<dbReference type="InterPro" id="IPR010828">
    <property type="entry name" value="Atf2/Sli1-like"/>
</dbReference>
<accession>A0A0W0CHW8</accession>
<dbReference type="Proteomes" id="UP000054886">
    <property type="component" value="Unassembled WGS sequence"/>
</dbReference>
<dbReference type="GO" id="GO:0008080">
    <property type="term" value="F:N-acetyltransferase activity"/>
    <property type="evidence" value="ECO:0007669"/>
    <property type="project" value="TreeGrafter"/>
</dbReference>
<dbReference type="PANTHER" id="PTHR28037:SF1">
    <property type="entry name" value="ALCOHOL O-ACETYLTRANSFERASE 1-RELATED"/>
    <property type="match status" value="1"/>
</dbReference>
<dbReference type="PANTHER" id="PTHR28037">
    <property type="entry name" value="ALCOHOL O-ACETYLTRANSFERASE 1-RELATED"/>
    <property type="match status" value="1"/>
</dbReference>
<reference evidence="1 2" key="1">
    <citation type="submission" date="2015-10" db="EMBL/GenBank/DDBJ databases">
        <title>Draft genomes sequences of Candida glabrata isolates 1A, 1B, 2A, 2B, 3A and 3B.</title>
        <authorList>
            <person name="Haavelsrud O.E."/>
            <person name="Gaustad P."/>
        </authorList>
    </citation>
    <scope>NUCLEOTIDE SEQUENCE [LARGE SCALE GENOMIC DNA]</scope>
    <source>
        <strain evidence="1">910700640</strain>
    </source>
</reference>
<dbReference type="GO" id="GO:0005789">
    <property type="term" value="C:endoplasmic reticulum membrane"/>
    <property type="evidence" value="ECO:0007669"/>
    <property type="project" value="EnsemblFungi"/>
</dbReference>
<keyword evidence="1" id="KW-0808">Transferase</keyword>
<proteinExistence type="predicted"/>
<protein>
    <submittedName>
        <fullName evidence="1">Alcohol O-acetyltransferase 2</fullName>
    </submittedName>
</protein>
<comment type="caution">
    <text evidence="1">The sequence shown here is derived from an EMBL/GenBank/DDBJ whole genome shotgun (WGS) entry which is preliminary data.</text>
</comment>
<gene>
    <name evidence="1" type="ORF">AO440_000855</name>
</gene>
<dbReference type="GO" id="GO:0009636">
    <property type="term" value="P:response to toxic substance"/>
    <property type="evidence" value="ECO:0007669"/>
    <property type="project" value="EnsemblFungi"/>
</dbReference>
<dbReference type="GO" id="GO:1901089">
    <property type="term" value="P:acetate ester metabolic process involved in fermentation"/>
    <property type="evidence" value="ECO:0007669"/>
    <property type="project" value="EnsemblFungi"/>
</dbReference>
<sequence>MAPNTKSIEQPLISKAKISGKGPDGFAIEESLLERGHSRRMGHLENYFAIMQRQKLYTNFNMYGELNKEVTREQLAVAIRQILLRHPIMMQAIIPKKFPEHEEYYTSDDYYNTPFPENDFLRVITSKIKLSDIIINEQSEDYGEIIDMILSEYKKNGYKFDAYMQELIGNIVIPIGNPNKPNWRLLCLPSAEGGGAQWKKFVYISNHCCSDAISAVNLFQDIAENVSLIEQNSWAVPYADDVIVDYEQDVADIAKLPAPITERVEYRPPLSKLPKIMLVSFLKTALNFKSDALETRCNDEYSGEPETSAVQMGDVCYDSILNYTCEEVAVIRDRIKHNVHGKCTVTPFIQAAFFVAMHQSRKLLGQKQGFKEWMSEWGVDMATPSSTRRYLPEDPEVRDMYKYGSNVGGIHYLYMISGMRVEREETEKFWSLVEYYHDILLASHSNGDQTVGLGTLMLDVIVDKKNIDKLIRDEYLYQKRGGVIMSNAGYFHQDPAQAYHVTDLVFGQRPGALKFSFGVNVVSTNIGGMNLNVGMVRRTLRDRAEFREFIGILDRVIRDFTGLN</sequence>
<dbReference type="AlphaFoldDB" id="A0A0W0CHW8"/>
<dbReference type="Pfam" id="PF07247">
    <property type="entry name" value="AATase"/>
    <property type="match status" value="1"/>
</dbReference>
<dbReference type="EMBL" id="LLZZ01000136">
    <property type="protein sequence ID" value="KTB00707.1"/>
    <property type="molecule type" value="Genomic_DNA"/>
</dbReference>
<name>A0A0W0CHW8_CANGB</name>
<dbReference type="VEuPathDB" id="FungiDB:GVI51_D05885"/>
<dbReference type="VEuPathDB" id="FungiDB:GWK60_D06083"/>
<evidence type="ECO:0000313" key="2">
    <source>
        <dbReference type="Proteomes" id="UP000054886"/>
    </source>
</evidence>